<keyword evidence="7" id="KW-0496">Mitochondrion</keyword>
<proteinExistence type="inferred from homology"/>
<evidence type="ECO:0000256" key="1">
    <source>
        <dbReference type="ARBA" id="ARBA00004572"/>
    </source>
</evidence>
<evidence type="ECO:0000256" key="2">
    <source>
        <dbReference type="ARBA" id="ARBA00022692"/>
    </source>
</evidence>
<organism evidence="11 12">
    <name type="scientific">Sporidiobolus salmonicolor</name>
    <name type="common">Yeast-like fungus</name>
    <name type="synonym">Sporobolomyces salmonicolor</name>
    <dbReference type="NCBI Taxonomy" id="5005"/>
    <lineage>
        <taxon>Eukaryota</taxon>
        <taxon>Fungi</taxon>
        <taxon>Dikarya</taxon>
        <taxon>Basidiomycota</taxon>
        <taxon>Pucciniomycotina</taxon>
        <taxon>Microbotryomycetes</taxon>
        <taxon>Sporidiobolales</taxon>
        <taxon>Sporidiobolaceae</taxon>
        <taxon>Sporobolomyces</taxon>
    </lineage>
</organism>
<dbReference type="GO" id="GO:0005741">
    <property type="term" value="C:mitochondrial outer membrane"/>
    <property type="evidence" value="ECO:0007669"/>
    <property type="project" value="UniProtKB-SubCell"/>
</dbReference>
<evidence type="ECO:0000256" key="7">
    <source>
        <dbReference type="ARBA" id="ARBA00023128"/>
    </source>
</evidence>
<dbReference type="SMART" id="SM00028">
    <property type="entry name" value="TPR"/>
    <property type="match status" value="9"/>
</dbReference>
<evidence type="ECO:0000256" key="6">
    <source>
        <dbReference type="ARBA" id="ARBA00022989"/>
    </source>
</evidence>
<dbReference type="GO" id="GO:0030943">
    <property type="term" value="F:mitochondrion targeting sequence binding"/>
    <property type="evidence" value="ECO:0007669"/>
    <property type="project" value="TreeGrafter"/>
</dbReference>
<dbReference type="PANTHER" id="PTHR46208:SF1">
    <property type="entry name" value="MITOCHONDRIAL IMPORT RECEPTOR SUBUNIT TOM70"/>
    <property type="match status" value="1"/>
</dbReference>
<keyword evidence="4" id="KW-1000">Mitochondrion outer membrane</keyword>
<evidence type="ECO:0000313" key="11">
    <source>
        <dbReference type="EMBL" id="CEQ42164.1"/>
    </source>
</evidence>
<dbReference type="Pfam" id="PF14559">
    <property type="entry name" value="TPR_19"/>
    <property type="match status" value="1"/>
</dbReference>
<dbReference type="PANTHER" id="PTHR46208">
    <property type="entry name" value="MITOCHONDRIAL IMPORT RECEPTOR SUBUNIT TOM70"/>
    <property type="match status" value="1"/>
</dbReference>
<feature type="repeat" description="TPR" evidence="10">
    <location>
        <begin position="278"/>
        <end position="311"/>
    </location>
</feature>
<keyword evidence="6" id="KW-1133">Transmembrane helix</keyword>
<name>A0A0D6EQE5_SPOSA</name>
<keyword evidence="3" id="KW-0677">Repeat</keyword>
<evidence type="ECO:0000256" key="4">
    <source>
        <dbReference type="ARBA" id="ARBA00022787"/>
    </source>
</evidence>
<dbReference type="PROSITE" id="PS50005">
    <property type="entry name" value="TPR"/>
    <property type="match status" value="5"/>
</dbReference>
<dbReference type="GO" id="GO:0045039">
    <property type="term" value="P:protein insertion into mitochondrial inner membrane"/>
    <property type="evidence" value="ECO:0007669"/>
    <property type="project" value="TreeGrafter"/>
</dbReference>
<keyword evidence="8" id="KW-0472">Membrane</keyword>
<feature type="repeat" description="TPR" evidence="10">
    <location>
        <begin position="244"/>
        <end position="277"/>
    </location>
</feature>
<feature type="repeat" description="TPR" evidence="10">
    <location>
        <begin position="312"/>
        <end position="345"/>
    </location>
</feature>
<dbReference type="InterPro" id="IPR019734">
    <property type="entry name" value="TPR_rpt"/>
</dbReference>
<dbReference type="EMBL" id="CENE01000021">
    <property type="protein sequence ID" value="CEQ42164.1"/>
    <property type="molecule type" value="Genomic_DNA"/>
</dbReference>
<reference evidence="12" key="1">
    <citation type="submission" date="2015-02" db="EMBL/GenBank/DDBJ databases">
        <authorList>
            <person name="Gon?alves P."/>
        </authorList>
    </citation>
    <scope>NUCLEOTIDE SEQUENCE [LARGE SCALE GENOMIC DNA]</scope>
</reference>
<feature type="repeat" description="TPR" evidence="10">
    <location>
        <begin position="10"/>
        <end position="43"/>
    </location>
</feature>
<comment type="similarity">
    <text evidence="9">Belongs to the Tom70 family.</text>
</comment>
<evidence type="ECO:0000256" key="5">
    <source>
        <dbReference type="ARBA" id="ARBA00022803"/>
    </source>
</evidence>
<evidence type="ECO:0000256" key="8">
    <source>
        <dbReference type="ARBA" id="ARBA00023136"/>
    </source>
</evidence>
<evidence type="ECO:0000256" key="9">
    <source>
        <dbReference type="ARBA" id="ARBA00038030"/>
    </source>
</evidence>
<dbReference type="Pfam" id="PF13429">
    <property type="entry name" value="TPR_15"/>
    <property type="match status" value="1"/>
</dbReference>
<comment type="subcellular location">
    <subcellularLocation>
        <location evidence="1">Mitochondrion outer membrane</location>
        <topology evidence="1">Single-pass membrane protein</topology>
    </subcellularLocation>
</comment>
<dbReference type="InterPro" id="IPR011990">
    <property type="entry name" value="TPR-like_helical_dom_sf"/>
</dbReference>
<gene>
    <name evidence="11" type="primary">SPOSA6832_03948</name>
</gene>
<keyword evidence="2" id="KW-0812">Transmembrane</keyword>
<accession>A0A0D6EQE5</accession>
<keyword evidence="5 10" id="KW-0802">TPR repeat</keyword>
<feature type="repeat" description="TPR" evidence="10">
    <location>
        <begin position="346"/>
        <end position="379"/>
    </location>
</feature>
<dbReference type="AlphaFoldDB" id="A0A0D6EQE5"/>
<evidence type="ECO:0000256" key="10">
    <source>
        <dbReference type="PROSITE-ProRule" id="PRU00339"/>
    </source>
</evidence>
<dbReference type="Proteomes" id="UP000243876">
    <property type="component" value="Unassembled WGS sequence"/>
</dbReference>
<dbReference type="OrthoDB" id="2942533at2759"/>
<dbReference type="GO" id="GO:0008320">
    <property type="term" value="F:protein transmembrane transporter activity"/>
    <property type="evidence" value="ECO:0007669"/>
    <property type="project" value="TreeGrafter"/>
</dbReference>
<dbReference type="Pfam" id="PF00515">
    <property type="entry name" value="TPR_1"/>
    <property type="match status" value="1"/>
</dbReference>
<dbReference type="GO" id="GO:0030150">
    <property type="term" value="P:protein import into mitochondrial matrix"/>
    <property type="evidence" value="ECO:0007669"/>
    <property type="project" value="TreeGrafter"/>
</dbReference>
<protein>
    <submittedName>
        <fullName evidence="11">SPOSA6832_03948-mRNA-1:cds</fullName>
    </submittedName>
</protein>
<keyword evidence="12" id="KW-1185">Reference proteome</keyword>
<evidence type="ECO:0000256" key="3">
    <source>
        <dbReference type="ARBA" id="ARBA00022737"/>
    </source>
</evidence>
<dbReference type="Gene3D" id="1.25.40.10">
    <property type="entry name" value="Tetratricopeptide repeat domain"/>
    <property type="match status" value="2"/>
</dbReference>
<sequence length="551" mass="61564">MPAEARSKAALALKARGNKLYSSKQYDQAVAFYSKAIECEEQAVFYSNRAACYTNLNQLEKVVEDCSAALRLDPSYIKALNRRATAREQLGGPENLYLALCDFTAAAIIDNFATQATTDSVERVMKQLATEKAAEIMRNREPKLPSATFIEAYLQAFRAQPPPALPANASQGDETLKLAFDALAAKDFTHALSYFNEALDQGISSPEGKAAALNMRATFKFIMSDAAAALKDLDEATAVWPQGAQSWVKKASVHMELAKPDEAFKDFDKALEIDPGNADVYYHRGQVFFITGEFTRAMAEYRKSSELDSAFIFSHIQLAVAQYKSGETEKAMHHFRRLIRENPNSPEVYNYYGELLLDQAQFDEAVTNFDKSIELAKNNHPRNALPMVNKALAIFQHRQDFATAEAICREAIQIDPQCDVGIATLAQLLLQQNKVHEAVGMFQRSAEMARTEPELINALTYENVRRSLDASRPLKRRSTLLTPFARCRPPERSSPSFATTRPTRRRCALAPFFTRPPPCTMLITAVLNPTARPQPDRVIENVHTRFLEPGT</sequence>
<dbReference type="SUPFAM" id="SSF48452">
    <property type="entry name" value="TPR-like"/>
    <property type="match status" value="2"/>
</dbReference>
<evidence type="ECO:0000313" key="12">
    <source>
        <dbReference type="Proteomes" id="UP000243876"/>
    </source>
</evidence>